<dbReference type="PANTHER" id="PTHR30213:SF0">
    <property type="entry name" value="UPF0761 MEMBRANE PROTEIN YIHY"/>
    <property type="match status" value="1"/>
</dbReference>
<comment type="caution">
    <text evidence="7">The sequence shown here is derived from an EMBL/GenBank/DDBJ whole genome shotgun (WGS) entry which is preliminary data.</text>
</comment>
<accession>A0ABP9JW83</accession>
<evidence type="ECO:0000256" key="6">
    <source>
        <dbReference type="SAM" id="Phobius"/>
    </source>
</evidence>
<dbReference type="PANTHER" id="PTHR30213">
    <property type="entry name" value="INNER MEMBRANE PROTEIN YHJD"/>
    <property type="match status" value="1"/>
</dbReference>
<dbReference type="Proteomes" id="UP001500518">
    <property type="component" value="Unassembled WGS sequence"/>
</dbReference>
<dbReference type="InterPro" id="IPR017039">
    <property type="entry name" value="Virul_fac_BrkB"/>
</dbReference>
<feature type="transmembrane region" description="Helical" evidence="6">
    <location>
        <begin position="174"/>
        <end position="194"/>
    </location>
</feature>
<evidence type="ECO:0000256" key="5">
    <source>
        <dbReference type="ARBA" id="ARBA00023136"/>
    </source>
</evidence>
<proteinExistence type="predicted"/>
<keyword evidence="5 6" id="KW-0472">Membrane</keyword>
<feature type="transmembrane region" description="Helical" evidence="6">
    <location>
        <begin position="131"/>
        <end position="154"/>
    </location>
</feature>
<evidence type="ECO:0000256" key="1">
    <source>
        <dbReference type="ARBA" id="ARBA00004651"/>
    </source>
</evidence>
<evidence type="ECO:0000313" key="7">
    <source>
        <dbReference type="EMBL" id="GAA5046099.1"/>
    </source>
</evidence>
<evidence type="ECO:0000313" key="8">
    <source>
        <dbReference type="Proteomes" id="UP001500518"/>
    </source>
</evidence>
<keyword evidence="2" id="KW-1003">Cell membrane</keyword>
<feature type="transmembrane region" description="Helical" evidence="6">
    <location>
        <begin position="90"/>
        <end position="119"/>
    </location>
</feature>
<name>A0ABP9JW83_9SPHN</name>
<evidence type="ECO:0000256" key="3">
    <source>
        <dbReference type="ARBA" id="ARBA00022692"/>
    </source>
</evidence>
<keyword evidence="3 6" id="KW-0812">Transmembrane</keyword>
<feature type="transmembrane region" description="Helical" evidence="6">
    <location>
        <begin position="21"/>
        <end position="48"/>
    </location>
</feature>
<dbReference type="Pfam" id="PF03631">
    <property type="entry name" value="Virul_fac_BrkB"/>
    <property type="match status" value="1"/>
</dbReference>
<dbReference type="EMBL" id="BAABHV010000001">
    <property type="protein sequence ID" value="GAA5046099.1"/>
    <property type="molecule type" value="Genomic_DNA"/>
</dbReference>
<dbReference type="RefSeq" id="WP_346031202.1">
    <property type="nucleotide sequence ID" value="NZ_BAABHV010000001.1"/>
</dbReference>
<evidence type="ECO:0000256" key="2">
    <source>
        <dbReference type="ARBA" id="ARBA00022475"/>
    </source>
</evidence>
<feature type="transmembrane region" description="Helical" evidence="6">
    <location>
        <begin position="206"/>
        <end position="229"/>
    </location>
</feature>
<comment type="subcellular location">
    <subcellularLocation>
        <location evidence="1">Cell membrane</location>
        <topology evidence="1">Multi-pass membrane protein</topology>
    </subcellularLocation>
</comment>
<gene>
    <name evidence="7" type="ORF">GCM10023208_01210</name>
</gene>
<feature type="transmembrane region" description="Helical" evidence="6">
    <location>
        <begin position="241"/>
        <end position="260"/>
    </location>
</feature>
<keyword evidence="8" id="KW-1185">Reference proteome</keyword>
<keyword evidence="4 6" id="KW-1133">Transmembrane helix</keyword>
<dbReference type="NCBIfam" id="TIGR00765">
    <property type="entry name" value="yihY_not_rbn"/>
    <property type="match status" value="1"/>
</dbReference>
<evidence type="ECO:0000256" key="4">
    <source>
        <dbReference type="ARBA" id="ARBA00022989"/>
    </source>
</evidence>
<organism evidence="7 8">
    <name type="scientific">Erythrobacter westpacificensis</name>
    <dbReference type="NCBI Taxonomy" id="1055231"/>
    <lineage>
        <taxon>Bacteria</taxon>
        <taxon>Pseudomonadati</taxon>
        <taxon>Pseudomonadota</taxon>
        <taxon>Alphaproteobacteria</taxon>
        <taxon>Sphingomonadales</taxon>
        <taxon>Erythrobacteraceae</taxon>
        <taxon>Erythrobacter/Porphyrobacter group</taxon>
        <taxon>Erythrobacter</taxon>
    </lineage>
</organism>
<dbReference type="PIRSF" id="PIRSF035875">
    <property type="entry name" value="RNase_BN"/>
    <property type="match status" value="1"/>
</dbReference>
<protein>
    <recommendedName>
        <fullName evidence="9">YihY/virulence factor BrkB family protein</fullName>
    </recommendedName>
</protein>
<reference evidence="8" key="1">
    <citation type="journal article" date="2019" name="Int. J. Syst. Evol. Microbiol.">
        <title>The Global Catalogue of Microorganisms (GCM) 10K type strain sequencing project: providing services to taxonomists for standard genome sequencing and annotation.</title>
        <authorList>
            <consortium name="The Broad Institute Genomics Platform"/>
            <consortium name="The Broad Institute Genome Sequencing Center for Infectious Disease"/>
            <person name="Wu L."/>
            <person name="Ma J."/>
        </authorList>
    </citation>
    <scope>NUCLEOTIDE SEQUENCE [LARGE SCALE GENOMIC DNA]</scope>
    <source>
        <strain evidence="8">JCM 18014</strain>
    </source>
</reference>
<sequence>MGIIDRLKRAFAAAGEDNIPILAAGVAYYAFLAMVPLLGAIVLSYGLFADPAMVASHISSLAQELPQSAAELIGGQLESMVETSGTAKGLGLAVALAVALFGARNGAGALITAISLAYNDEEQRGFLRGNALALAITVGAILGMGIVIVVLTVTASLAEIVPDLSGAGQFAAKALGYGVLGVLGTLGAALLYRRVPNSVSPDFREVLPGAVFASIGLVVLTLAFGFYVANFGSYNATYGSLGAVIVLLTWLWLSAYVLLLGAEIAAVGVQADDA</sequence>
<evidence type="ECO:0008006" key="9">
    <source>
        <dbReference type="Google" id="ProtNLM"/>
    </source>
</evidence>